<dbReference type="Proteomes" id="UP000218327">
    <property type="component" value="Unassembled WGS sequence"/>
</dbReference>
<accession>A0A2A5AVE5</accession>
<evidence type="ECO:0000313" key="3">
    <source>
        <dbReference type="Proteomes" id="UP000218327"/>
    </source>
</evidence>
<proteinExistence type="predicted"/>
<feature type="coiled-coil region" evidence="1">
    <location>
        <begin position="222"/>
        <end position="260"/>
    </location>
</feature>
<protein>
    <submittedName>
        <fullName evidence="2">Uncharacterized protein</fullName>
    </submittedName>
</protein>
<dbReference type="AlphaFoldDB" id="A0A2A5AVE5"/>
<name>A0A2A5AVE5_9GAMM</name>
<comment type="caution">
    <text evidence="2">The sequence shown here is derived from an EMBL/GenBank/DDBJ whole genome shotgun (WGS) entry which is preliminary data.</text>
</comment>
<reference evidence="3" key="1">
    <citation type="submission" date="2017-08" db="EMBL/GenBank/DDBJ databases">
        <title>A dynamic microbial community with high functional redundancy inhabits the cold, oxic subseafloor aquifer.</title>
        <authorList>
            <person name="Tully B.J."/>
            <person name="Wheat C.G."/>
            <person name="Glazer B.T."/>
            <person name="Huber J.A."/>
        </authorList>
    </citation>
    <scope>NUCLEOTIDE SEQUENCE [LARGE SCALE GENOMIC DNA]</scope>
</reference>
<evidence type="ECO:0000256" key="1">
    <source>
        <dbReference type="SAM" id="Coils"/>
    </source>
</evidence>
<keyword evidence="1" id="KW-0175">Coiled coil</keyword>
<sequence>MLKRKLLNFFAIATTAVFPFVDAQELQLDSLQRNIDIFSGVLEDALDFKESRGLFGVSLGGIDSMYLYGQGVVLEVRTPLSSSRNRISLASLNSAMQSLQSRTSLFESTPFSRSPGQVVQESSLSLAATTADSSSFYADMMDKIANIDYSVIMNNAIQQASDSVRALRSIGNVDSSVLEVLSAEISVLREDMRVRIQELREVEDGVRSATSQNAVQANSNAESELRAKLDELMAKIEPLRDQIVTKAEELQQRRELAEQTYASQWEQEVVEFESKLYAAMCDYGSTLRELPDNESVTIILTGLGELTQDQRRTDKLHIFNKSDLLLCQSGEINLTTLQQRSVQYSY</sequence>
<organism evidence="2 3">
    <name type="scientific">SAR86 cluster bacterium</name>
    <dbReference type="NCBI Taxonomy" id="2030880"/>
    <lineage>
        <taxon>Bacteria</taxon>
        <taxon>Pseudomonadati</taxon>
        <taxon>Pseudomonadota</taxon>
        <taxon>Gammaproteobacteria</taxon>
        <taxon>SAR86 cluster</taxon>
    </lineage>
</organism>
<evidence type="ECO:0000313" key="2">
    <source>
        <dbReference type="EMBL" id="PCJ23229.1"/>
    </source>
</evidence>
<gene>
    <name evidence="2" type="ORF">COA96_12210</name>
</gene>
<dbReference type="EMBL" id="NVVJ01000042">
    <property type="protein sequence ID" value="PCJ23229.1"/>
    <property type="molecule type" value="Genomic_DNA"/>
</dbReference>